<comment type="caution">
    <text evidence="2">The sequence shown here is derived from an EMBL/GenBank/DDBJ whole genome shotgun (WGS) entry which is preliminary data.</text>
</comment>
<keyword evidence="1" id="KW-0812">Transmembrane</keyword>
<dbReference type="Pfam" id="PF15071">
    <property type="entry name" value="TMEM220"/>
    <property type="match status" value="1"/>
</dbReference>
<protein>
    <recommendedName>
        <fullName evidence="4">Transmembrane family 220, helix</fullName>
    </recommendedName>
</protein>
<evidence type="ECO:0000256" key="1">
    <source>
        <dbReference type="SAM" id="Phobius"/>
    </source>
</evidence>
<evidence type="ECO:0000313" key="2">
    <source>
        <dbReference type="EMBL" id="RIJ34389.1"/>
    </source>
</evidence>
<keyword evidence="3" id="KW-1185">Reference proteome</keyword>
<feature type="transmembrane region" description="Helical" evidence="1">
    <location>
        <begin position="29"/>
        <end position="47"/>
    </location>
</feature>
<dbReference type="EMBL" id="QWGE01000005">
    <property type="protein sequence ID" value="RIJ34389.1"/>
    <property type="molecule type" value="Genomic_DNA"/>
</dbReference>
<dbReference type="AlphaFoldDB" id="A0A399RWE8"/>
<proteinExistence type="predicted"/>
<keyword evidence="1" id="KW-0472">Membrane</keyword>
<evidence type="ECO:0000313" key="3">
    <source>
        <dbReference type="Proteomes" id="UP000266005"/>
    </source>
</evidence>
<dbReference type="Proteomes" id="UP000266005">
    <property type="component" value="Unassembled WGS sequence"/>
</dbReference>
<feature type="transmembrane region" description="Helical" evidence="1">
    <location>
        <begin position="7"/>
        <end position="23"/>
    </location>
</feature>
<feature type="transmembrane region" description="Helical" evidence="1">
    <location>
        <begin position="90"/>
        <end position="109"/>
    </location>
</feature>
<dbReference type="OrthoDB" id="329078at2"/>
<dbReference type="RefSeq" id="WP_119433249.1">
    <property type="nucleotide sequence ID" value="NZ_QWGE01000005.1"/>
</dbReference>
<feature type="transmembrane region" description="Helical" evidence="1">
    <location>
        <begin position="54"/>
        <end position="70"/>
    </location>
</feature>
<evidence type="ECO:0008006" key="4">
    <source>
        <dbReference type="Google" id="ProtNLM"/>
    </source>
</evidence>
<dbReference type="InterPro" id="IPR029377">
    <property type="entry name" value="TMEM220"/>
</dbReference>
<sequence>MILKKTVSTLFGLAFVAFIVVQYNDPDPMLWMIIYGIAALISFAAAFNKTPHMLLWVTAAIFILGGIYMWPDRFEGVSIGGGQIKNIEEARESLGLFLCAVAFCSYPLLDKFAMRRTVRLQQLQKARWANL</sequence>
<reference evidence="3" key="1">
    <citation type="submission" date="2018-08" db="EMBL/GenBank/DDBJ databases">
        <title>Mucilaginibacter sp. MYSH2.</title>
        <authorList>
            <person name="Seo T."/>
        </authorList>
    </citation>
    <scope>NUCLEOTIDE SEQUENCE [LARGE SCALE GENOMIC DNA]</scope>
    <source>
        <strain evidence="3">KIRAN</strain>
    </source>
</reference>
<accession>A0A399RWE8</accession>
<organism evidence="2 3">
    <name type="scientific">Pontibacter oryzae</name>
    <dbReference type="NCBI Taxonomy" id="2304593"/>
    <lineage>
        <taxon>Bacteria</taxon>
        <taxon>Pseudomonadati</taxon>
        <taxon>Bacteroidota</taxon>
        <taxon>Cytophagia</taxon>
        <taxon>Cytophagales</taxon>
        <taxon>Hymenobacteraceae</taxon>
        <taxon>Pontibacter</taxon>
    </lineage>
</organism>
<keyword evidence="1" id="KW-1133">Transmembrane helix</keyword>
<name>A0A399RWE8_9BACT</name>
<gene>
    <name evidence="2" type="ORF">D1627_15845</name>
</gene>